<keyword evidence="1" id="KW-0805">Transcription regulation</keyword>
<dbReference type="AlphaFoldDB" id="A0A8H5ZYY8"/>
<comment type="caution">
    <text evidence="6">The sequence shown here is derived from an EMBL/GenBank/DDBJ whole genome shotgun (WGS) entry which is preliminary data.</text>
</comment>
<dbReference type="Pfam" id="PF00172">
    <property type="entry name" value="Zn_clus"/>
    <property type="match status" value="1"/>
</dbReference>
<dbReference type="EMBL" id="SPNV01000235">
    <property type="protein sequence ID" value="KAF5857844.1"/>
    <property type="molecule type" value="Genomic_DNA"/>
</dbReference>
<evidence type="ECO:0000259" key="5">
    <source>
        <dbReference type="PROSITE" id="PS50048"/>
    </source>
</evidence>
<dbReference type="GO" id="GO:0008270">
    <property type="term" value="F:zinc ion binding"/>
    <property type="evidence" value="ECO:0007669"/>
    <property type="project" value="InterPro"/>
</dbReference>
<dbReference type="PANTHER" id="PTHR47256">
    <property type="entry name" value="ZN(II)2CYS6 TRANSCRIPTION FACTOR (EUROFUNG)-RELATED"/>
    <property type="match status" value="1"/>
</dbReference>
<name>A0A8H5ZYY8_PETAA</name>
<dbReference type="GO" id="GO:0000981">
    <property type="term" value="F:DNA-binding transcription factor activity, RNA polymerase II-specific"/>
    <property type="evidence" value="ECO:0007669"/>
    <property type="project" value="InterPro"/>
</dbReference>
<feature type="domain" description="Zn(2)-C6 fungal-type" evidence="5">
    <location>
        <begin position="41"/>
        <end position="70"/>
    </location>
</feature>
<dbReference type="Gene3D" id="4.10.240.10">
    <property type="entry name" value="Zn(2)-C6 fungal-type DNA-binding domain"/>
    <property type="match status" value="1"/>
</dbReference>
<dbReference type="CDD" id="cd00067">
    <property type="entry name" value="GAL4"/>
    <property type="match status" value="1"/>
</dbReference>
<keyword evidence="4" id="KW-0539">Nucleus</keyword>
<dbReference type="GO" id="GO:0009893">
    <property type="term" value="P:positive regulation of metabolic process"/>
    <property type="evidence" value="ECO:0007669"/>
    <property type="project" value="UniProtKB-ARBA"/>
</dbReference>
<protein>
    <recommendedName>
        <fullName evidence="5">Zn(2)-C6 fungal-type domain-containing protein</fullName>
    </recommendedName>
</protein>
<dbReference type="Proteomes" id="UP000541154">
    <property type="component" value="Unassembled WGS sequence"/>
</dbReference>
<dbReference type="InterPro" id="IPR053187">
    <property type="entry name" value="Notoamide_regulator"/>
</dbReference>
<dbReference type="GO" id="GO:0003677">
    <property type="term" value="F:DNA binding"/>
    <property type="evidence" value="ECO:0007669"/>
    <property type="project" value="UniProtKB-KW"/>
</dbReference>
<proteinExistence type="predicted"/>
<dbReference type="SUPFAM" id="SSF57701">
    <property type="entry name" value="Zn2/Cys6 DNA-binding domain"/>
    <property type="match status" value="1"/>
</dbReference>
<keyword evidence="7" id="KW-1185">Reference proteome</keyword>
<dbReference type="SMART" id="SM00066">
    <property type="entry name" value="GAL4"/>
    <property type="match status" value="1"/>
</dbReference>
<organism evidence="6 7">
    <name type="scientific">Petromyces alliaceus</name>
    <name type="common">Aspergillus alliaceus</name>
    <dbReference type="NCBI Taxonomy" id="209559"/>
    <lineage>
        <taxon>Eukaryota</taxon>
        <taxon>Fungi</taxon>
        <taxon>Dikarya</taxon>
        <taxon>Ascomycota</taxon>
        <taxon>Pezizomycotina</taxon>
        <taxon>Eurotiomycetes</taxon>
        <taxon>Eurotiomycetidae</taxon>
        <taxon>Eurotiales</taxon>
        <taxon>Aspergillaceae</taxon>
        <taxon>Aspergillus</taxon>
        <taxon>Aspergillus subgen. Circumdati</taxon>
    </lineage>
</organism>
<gene>
    <name evidence="6" type="ORF">ETB97_005218</name>
</gene>
<sequence>MSRQDITPSLGPLMPRSEYVTQIEENDIEPRSVRHRRSSVACTECRARRRKCSGHAPCEECALHSRVCTIDPLHDKRKKMDLKALEQELQYYRTFLHQLCQVIYMCDYTDVEQLVDLIRQGGTNKDIKNAVEGYLLRISEFRVSGVSSGKHE</sequence>
<evidence type="ECO:0000313" key="7">
    <source>
        <dbReference type="Proteomes" id="UP000541154"/>
    </source>
</evidence>
<dbReference type="PANTHER" id="PTHR47256:SF9">
    <property type="entry name" value="ZN(II)2CYS6 TRANSCRIPTION FACTOR (EUROFUNG)"/>
    <property type="match status" value="1"/>
</dbReference>
<reference evidence="6 7" key="1">
    <citation type="submission" date="2019-04" db="EMBL/GenBank/DDBJ databases">
        <title>Aspergillus burnettii sp. nov., novel species from soil in southeast Queensland.</title>
        <authorList>
            <person name="Gilchrist C.L.M."/>
            <person name="Pitt J.I."/>
            <person name="Lange L."/>
            <person name="Lacey H.J."/>
            <person name="Vuong D."/>
            <person name="Midgley D.J."/>
            <person name="Greenfield P."/>
            <person name="Bradbury M."/>
            <person name="Lacey E."/>
            <person name="Busk P.K."/>
            <person name="Pilgaard B."/>
            <person name="Chooi Y.H."/>
            <person name="Piggott A.M."/>
        </authorList>
    </citation>
    <scope>NUCLEOTIDE SEQUENCE [LARGE SCALE GENOMIC DNA]</scope>
    <source>
        <strain evidence="6 7">FRR 5400</strain>
    </source>
</reference>
<keyword evidence="2" id="KW-0238">DNA-binding</keyword>
<accession>A0A8H5ZYY8</accession>
<dbReference type="InterPro" id="IPR036864">
    <property type="entry name" value="Zn2-C6_fun-type_DNA-bd_sf"/>
</dbReference>
<evidence type="ECO:0000256" key="4">
    <source>
        <dbReference type="ARBA" id="ARBA00023242"/>
    </source>
</evidence>
<dbReference type="InterPro" id="IPR001138">
    <property type="entry name" value="Zn2Cys6_DnaBD"/>
</dbReference>
<evidence type="ECO:0000256" key="2">
    <source>
        <dbReference type="ARBA" id="ARBA00023125"/>
    </source>
</evidence>
<evidence type="ECO:0000256" key="1">
    <source>
        <dbReference type="ARBA" id="ARBA00023015"/>
    </source>
</evidence>
<dbReference type="PROSITE" id="PS50048">
    <property type="entry name" value="ZN2_CY6_FUNGAL_2"/>
    <property type="match status" value="1"/>
</dbReference>
<dbReference type="PROSITE" id="PS00463">
    <property type="entry name" value="ZN2_CY6_FUNGAL_1"/>
    <property type="match status" value="1"/>
</dbReference>
<keyword evidence="3" id="KW-0804">Transcription</keyword>
<evidence type="ECO:0000256" key="3">
    <source>
        <dbReference type="ARBA" id="ARBA00023163"/>
    </source>
</evidence>
<evidence type="ECO:0000313" key="6">
    <source>
        <dbReference type="EMBL" id="KAF5857844.1"/>
    </source>
</evidence>